<dbReference type="Pfam" id="PF18143">
    <property type="entry name" value="HAD_SAK_2"/>
    <property type="match status" value="1"/>
</dbReference>
<dbReference type="Proteomes" id="UP000693970">
    <property type="component" value="Unassembled WGS sequence"/>
</dbReference>
<evidence type="ECO:0000313" key="2">
    <source>
        <dbReference type="Proteomes" id="UP000693970"/>
    </source>
</evidence>
<dbReference type="AlphaFoldDB" id="A0A9K3PQF8"/>
<gene>
    <name evidence="1" type="ORF">IV203_000663</name>
</gene>
<name>A0A9K3PQF8_9STRA</name>
<sequence>MLKILFLDIDGVLLPFPKKVDHDNDALFPQSTVQALQHLLKETGAELVLSSTWRVRPDFVHDIIVCLQEYGVEIQRFLDITDPNMHSERQWEIAKWLTDHQQSGSTIVWLALDDENLLDGDANQRFRKVFEGHVVQTKSDVGLTMEDAIRGVDLLNNQLRNVNDSP</sequence>
<dbReference type="OrthoDB" id="410307at2759"/>
<comment type="caution">
    <text evidence="1">The sequence shown here is derived from an EMBL/GenBank/DDBJ whole genome shotgun (WGS) entry which is preliminary data.</text>
</comment>
<dbReference type="EMBL" id="JAGRRH010000015">
    <property type="protein sequence ID" value="KAG7355977.1"/>
    <property type="molecule type" value="Genomic_DNA"/>
</dbReference>
<keyword evidence="2" id="KW-1185">Reference proteome</keyword>
<reference evidence="1" key="2">
    <citation type="submission" date="2021-04" db="EMBL/GenBank/DDBJ databases">
        <authorList>
            <person name="Podell S."/>
        </authorList>
    </citation>
    <scope>NUCLEOTIDE SEQUENCE</scope>
    <source>
        <strain evidence="1">Hildebrandi</strain>
    </source>
</reference>
<organism evidence="1 2">
    <name type="scientific">Nitzschia inconspicua</name>
    <dbReference type="NCBI Taxonomy" id="303405"/>
    <lineage>
        <taxon>Eukaryota</taxon>
        <taxon>Sar</taxon>
        <taxon>Stramenopiles</taxon>
        <taxon>Ochrophyta</taxon>
        <taxon>Bacillariophyta</taxon>
        <taxon>Bacillariophyceae</taxon>
        <taxon>Bacillariophycidae</taxon>
        <taxon>Bacillariales</taxon>
        <taxon>Bacillariaceae</taxon>
        <taxon>Nitzschia</taxon>
    </lineage>
</organism>
<reference evidence="1" key="1">
    <citation type="journal article" date="2021" name="Sci. Rep.">
        <title>Diploid genomic architecture of Nitzschia inconspicua, an elite biomass production diatom.</title>
        <authorList>
            <person name="Oliver A."/>
            <person name="Podell S."/>
            <person name="Pinowska A."/>
            <person name="Traller J.C."/>
            <person name="Smith S.R."/>
            <person name="McClure R."/>
            <person name="Beliaev A."/>
            <person name="Bohutskyi P."/>
            <person name="Hill E.A."/>
            <person name="Rabines A."/>
            <person name="Zheng H."/>
            <person name="Allen L.Z."/>
            <person name="Kuo A."/>
            <person name="Grigoriev I.V."/>
            <person name="Allen A.E."/>
            <person name="Hazlebeck D."/>
            <person name="Allen E.E."/>
        </authorList>
    </citation>
    <scope>NUCLEOTIDE SEQUENCE</scope>
    <source>
        <strain evidence="1">Hildebrandi</strain>
    </source>
</reference>
<protein>
    <submittedName>
        <fullName evidence="1">Uncharacterized protein</fullName>
    </submittedName>
</protein>
<proteinExistence type="predicted"/>
<evidence type="ECO:0000313" key="1">
    <source>
        <dbReference type="EMBL" id="KAG7355977.1"/>
    </source>
</evidence>
<accession>A0A9K3PQF8</accession>